<name>B8IBG8_METNO</name>
<dbReference type="EMBL" id="CP001349">
    <property type="protein sequence ID" value="ACL57383.1"/>
    <property type="molecule type" value="Genomic_DNA"/>
</dbReference>
<accession>B8IBG8</accession>
<dbReference type="AlphaFoldDB" id="B8IBG8"/>
<dbReference type="KEGG" id="mno:Mnod_2412"/>
<dbReference type="RefSeq" id="WP_015929063.1">
    <property type="nucleotide sequence ID" value="NC_011894.1"/>
</dbReference>
<gene>
    <name evidence="1" type="ordered locus">Mnod_2412</name>
</gene>
<organism evidence="1 2">
    <name type="scientific">Methylobacterium nodulans (strain LMG 21967 / CNCM I-2342 / ORS 2060)</name>
    <dbReference type="NCBI Taxonomy" id="460265"/>
    <lineage>
        <taxon>Bacteria</taxon>
        <taxon>Pseudomonadati</taxon>
        <taxon>Pseudomonadota</taxon>
        <taxon>Alphaproteobacteria</taxon>
        <taxon>Hyphomicrobiales</taxon>
        <taxon>Methylobacteriaceae</taxon>
        <taxon>Methylobacterium</taxon>
    </lineage>
</organism>
<protein>
    <submittedName>
        <fullName evidence="1">Uncharacterized protein</fullName>
    </submittedName>
</protein>
<dbReference type="HOGENOM" id="CLU_2382815_0_0_5"/>
<sequence length="94" mass="10369">MVHTKHAATVQVYMNVMREAIETLPYANETGKLDDFARVCHALRQNAISVLTSYLINAPEKVGGPQVANRVLAEIVTMLGLPDDEPSLVSIQRH</sequence>
<keyword evidence="2" id="KW-1185">Reference proteome</keyword>
<proteinExistence type="predicted"/>
<evidence type="ECO:0000313" key="2">
    <source>
        <dbReference type="Proteomes" id="UP000008207"/>
    </source>
</evidence>
<reference evidence="1 2" key="1">
    <citation type="submission" date="2009-01" db="EMBL/GenBank/DDBJ databases">
        <title>Complete sequence of chromosome of Methylobacterium nodulans ORS 2060.</title>
        <authorList>
            <consortium name="US DOE Joint Genome Institute"/>
            <person name="Lucas S."/>
            <person name="Copeland A."/>
            <person name="Lapidus A."/>
            <person name="Glavina del Rio T."/>
            <person name="Dalin E."/>
            <person name="Tice H."/>
            <person name="Bruce D."/>
            <person name="Goodwin L."/>
            <person name="Pitluck S."/>
            <person name="Sims D."/>
            <person name="Brettin T."/>
            <person name="Detter J.C."/>
            <person name="Han C."/>
            <person name="Larimer F."/>
            <person name="Land M."/>
            <person name="Hauser L."/>
            <person name="Kyrpides N."/>
            <person name="Ivanova N."/>
            <person name="Marx C.J."/>
            <person name="Richardson P."/>
        </authorList>
    </citation>
    <scope>NUCLEOTIDE SEQUENCE [LARGE SCALE GENOMIC DNA]</scope>
    <source>
        <strain evidence="2">LMG 21967 / CNCM I-2342 / ORS 2060</strain>
    </source>
</reference>
<evidence type="ECO:0000313" key="1">
    <source>
        <dbReference type="EMBL" id="ACL57383.1"/>
    </source>
</evidence>
<dbReference type="Proteomes" id="UP000008207">
    <property type="component" value="Chromosome"/>
</dbReference>